<keyword evidence="7 25" id="KW-0812">Transmembrane</keyword>
<evidence type="ECO:0000256" key="16">
    <source>
        <dbReference type="ARBA" id="ARBA00040431"/>
    </source>
</evidence>
<dbReference type="PANTHER" id="PTHR11214:SF153">
    <property type="entry name" value="UDP-GALNAC:BETA-1,3-N-ACETYLGALACTOSAMINYLTRANSFERASE 1"/>
    <property type="match status" value="1"/>
</dbReference>
<evidence type="ECO:0000256" key="5">
    <source>
        <dbReference type="ARBA" id="ARBA00022676"/>
    </source>
</evidence>
<feature type="non-terminal residue" evidence="26">
    <location>
        <position position="620"/>
    </location>
</feature>
<dbReference type="FunFam" id="3.90.550.50:FF:000001">
    <property type="entry name" value="Hexosyltransferase"/>
    <property type="match status" value="1"/>
</dbReference>
<evidence type="ECO:0000256" key="23">
    <source>
        <dbReference type="ARBA" id="ARBA00049395"/>
    </source>
</evidence>
<comment type="caution">
    <text evidence="26">The sequence shown here is derived from an EMBL/GenBank/DDBJ whole genome shotgun (WGS) entry which is preliminary data.</text>
</comment>
<evidence type="ECO:0000256" key="1">
    <source>
        <dbReference type="ARBA" id="ARBA00001946"/>
    </source>
</evidence>
<comment type="subcellular location">
    <subcellularLocation>
        <location evidence="2">Golgi apparatus membrane</location>
        <topology evidence="2">Single-pass type II membrane protein</topology>
    </subcellularLocation>
</comment>
<dbReference type="GO" id="GO:0000139">
    <property type="term" value="C:Golgi membrane"/>
    <property type="evidence" value="ECO:0007669"/>
    <property type="project" value="UniProtKB-SubCell"/>
</dbReference>
<evidence type="ECO:0000256" key="9">
    <source>
        <dbReference type="ARBA" id="ARBA00022968"/>
    </source>
</evidence>
<evidence type="ECO:0000256" key="14">
    <source>
        <dbReference type="ARBA" id="ARBA00023180"/>
    </source>
</evidence>
<comment type="cofactor">
    <cofactor evidence="1">
        <name>Mg(2+)</name>
        <dbReference type="ChEBI" id="CHEBI:18420"/>
    </cofactor>
</comment>
<evidence type="ECO:0000313" key="27">
    <source>
        <dbReference type="Proteomes" id="UP001177744"/>
    </source>
</evidence>
<gene>
    <name evidence="26" type="ORF">QTO34_014739</name>
</gene>
<evidence type="ECO:0000256" key="7">
    <source>
        <dbReference type="ARBA" id="ARBA00022692"/>
    </source>
</evidence>
<dbReference type="Pfam" id="PF01762">
    <property type="entry name" value="Galactosyl_T"/>
    <property type="match status" value="1"/>
</dbReference>
<evidence type="ECO:0000256" key="25">
    <source>
        <dbReference type="SAM" id="Phobius"/>
    </source>
</evidence>
<evidence type="ECO:0000313" key="26">
    <source>
        <dbReference type="EMBL" id="KAK1344174.1"/>
    </source>
</evidence>
<reference evidence="26" key="1">
    <citation type="submission" date="2023-06" db="EMBL/GenBank/DDBJ databases">
        <title>Reference genome for the Northern bat (Eptesicus nilssonii), a most northern bat species.</title>
        <authorList>
            <person name="Laine V.N."/>
            <person name="Pulliainen A.T."/>
            <person name="Lilley T.M."/>
        </authorList>
    </citation>
    <scope>NUCLEOTIDE SEQUENCE</scope>
    <source>
        <strain evidence="26">BLF_Eptnil</strain>
        <tissue evidence="26">Kidney</tissue>
    </source>
</reference>
<evidence type="ECO:0000256" key="13">
    <source>
        <dbReference type="ARBA" id="ARBA00023136"/>
    </source>
</evidence>
<evidence type="ECO:0000256" key="6">
    <source>
        <dbReference type="ARBA" id="ARBA00022679"/>
    </source>
</evidence>
<evidence type="ECO:0000256" key="2">
    <source>
        <dbReference type="ARBA" id="ARBA00004323"/>
    </source>
</evidence>
<evidence type="ECO:0000256" key="24">
    <source>
        <dbReference type="SAM" id="MobiDB-lite"/>
    </source>
</evidence>
<dbReference type="GO" id="GO:0006493">
    <property type="term" value="P:protein O-linked glycosylation"/>
    <property type="evidence" value="ECO:0007669"/>
    <property type="project" value="TreeGrafter"/>
</dbReference>
<dbReference type="Proteomes" id="UP001177744">
    <property type="component" value="Unassembled WGS sequence"/>
</dbReference>
<protein>
    <recommendedName>
        <fullName evidence="16">UDP-GalNAc:beta-1,3-N-acetylgalactosaminyltransferase 1</fullName>
        <ecNumber evidence="15">2.4.1.79</ecNumber>
    </recommendedName>
    <alternativeName>
        <fullName evidence="17">Beta-1,3-galactosyltransferase 3</fullName>
    </alternativeName>
    <alternativeName>
        <fullName evidence="20">Beta-3-Gx-T3</fullName>
    </alternativeName>
    <alternativeName>
        <fullName evidence="18">Galactosylgalactosylglucosylceramide beta-D-acetyl-galactosaminyltransferase</fullName>
    </alternativeName>
    <alternativeName>
        <fullName evidence="21">Globoside synthase</fullName>
    </alternativeName>
    <alternativeName>
        <fullName evidence="19">UDP-N-acetylgalactosamine:globotriaosylceramide beta-1,3-N-acetylgalactosaminyltransferase</fullName>
    </alternativeName>
</protein>
<sequence>MPAASAGCTLEPFFPTHPSLLDQKGEGRLRRLSFSWSILHVVSAFRSPTPFTVVPHSLSCNWSLQAGGGTKRFHQFASPQSRPAAIHPISPFAILRSAPVGWAAQEPASPCSPASREPASLCSWPQELARPRSPAAREPVRLEARYMKSRKTPDPPRHETHQCTSWLLCHGILSDHPPLSAKESQEAVRSDVSQGPSVALCCGEGAQHLEVGLSLGSRNFKHSDDYRLLLNVQLVKLKVFHSLRKKKPRRRSRMSLRSLKWSLLLLSLLSFLVMWYLSLPQYNVIERVNWMYFYEYEPIYRQDFRFTQEHSNCSHQNPFLVILVTSHPSDVKARQAIRVTWGEKKSWWGYEVLTFFLLGQQAEREDKMLSLSLEDENLLYGDIIRQDFLDTYNNLTLKTIMAFRWVNEFCPNAKYVMKTDTDVFINTGNLVKYLLNLNQSEKFFTGYPLIDNYSYRGFYQKAHISYQEYPFKVFPPYCSGFGYVMSRDLVPKIYEMMSHVKPIKFEDVYVGICLNLLKVDIHIPEDTNLFFLYRIHLDVCQLRRVIAAHGFSSKEIITFWQSELSPGAGRMERRKEGQADTSGPPWNSLPATSGGGGLRLTADISFSGICEVVTGPSPSQ</sequence>
<keyword evidence="6" id="KW-0808">Transferase</keyword>
<evidence type="ECO:0000256" key="19">
    <source>
        <dbReference type="ARBA" id="ARBA00042393"/>
    </source>
</evidence>
<dbReference type="EMBL" id="JAULJE010000004">
    <property type="protein sequence ID" value="KAK1344174.1"/>
    <property type="molecule type" value="Genomic_DNA"/>
</dbReference>
<proteinExistence type="inferred from homology"/>
<dbReference type="GO" id="GO:0006629">
    <property type="term" value="P:lipid metabolic process"/>
    <property type="evidence" value="ECO:0007669"/>
    <property type="project" value="UniProtKB-KW"/>
</dbReference>
<evidence type="ECO:0000256" key="4">
    <source>
        <dbReference type="ARBA" id="ARBA00008661"/>
    </source>
</evidence>
<evidence type="ECO:0000256" key="21">
    <source>
        <dbReference type="ARBA" id="ARBA00043250"/>
    </source>
</evidence>
<dbReference type="GO" id="GO:0047273">
    <property type="term" value="F:galactosylgalactosylglucosylceramide beta-D-acetylgalactosaminyltransferase activity"/>
    <property type="evidence" value="ECO:0007669"/>
    <property type="project" value="UniProtKB-EC"/>
</dbReference>
<organism evidence="26 27">
    <name type="scientific">Cnephaeus nilssonii</name>
    <name type="common">Northern bat</name>
    <name type="synonym">Eptesicus nilssonii</name>
    <dbReference type="NCBI Taxonomy" id="3371016"/>
    <lineage>
        <taxon>Eukaryota</taxon>
        <taxon>Metazoa</taxon>
        <taxon>Chordata</taxon>
        <taxon>Craniata</taxon>
        <taxon>Vertebrata</taxon>
        <taxon>Euteleostomi</taxon>
        <taxon>Mammalia</taxon>
        <taxon>Eutheria</taxon>
        <taxon>Laurasiatheria</taxon>
        <taxon>Chiroptera</taxon>
        <taxon>Yangochiroptera</taxon>
        <taxon>Vespertilionidae</taxon>
        <taxon>Cnephaeus</taxon>
    </lineage>
</organism>
<keyword evidence="5" id="KW-0328">Glycosyltransferase</keyword>
<evidence type="ECO:0000256" key="11">
    <source>
        <dbReference type="ARBA" id="ARBA00023034"/>
    </source>
</evidence>
<comment type="pathway">
    <text evidence="3">Protein modification; protein glycosylation.</text>
</comment>
<evidence type="ECO:0000256" key="12">
    <source>
        <dbReference type="ARBA" id="ARBA00023098"/>
    </source>
</evidence>
<evidence type="ECO:0000256" key="18">
    <source>
        <dbReference type="ARBA" id="ARBA00042161"/>
    </source>
</evidence>
<dbReference type="AlphaFoldDB" id="A0AA40LUK3"/>
<dbReference type="GO" id="GO:0008499">
    <property type="term" value="F:N-acetyl-beta-D-glucosaminide beta-(1,3)-galactosyltransferase activity"/>
    <property type="evidence" value="ECO:0007669"/>
    <property type="project" value="TreeGrafter"/>
</dbReference>
<evidence type="ECO:0000256" key="10">
    <source>
        <dbReference type="ARBA" id="ARBA00022989"/>
    </source>
</evidence>
<dbReference type="InterPro" id="IPR002659">
    <property type="entry name" value="Glyco_trans_31"/>
</dbReference>
<keyword evidence="14" id="KW-0325">Glycoprotein</keyword>
<evidence type="ECO:0000256" key="15">
    <source>
        <dbReference type="ARBA" id="ARBA00038931"/>
    </source>
</evidence>
<evidence type="ECO:0000256" key="3">
    <source>
        <dbReference type="ARBA" id="ARBA00004922"/>
    </source>
</evidence>
<comment type="function">
    <text evidence="22">Transfers N-acetylgalactosamine onto globotriaosylceramide. Plays a critical role in preimplantation stage embryonic development.</text>
</comment>
<name>A0AA40LUK3_CNENI</name>
<keyword evidence="8" id="KW-0460">Magnesium</keyword>
<keyword evidence="11" id="KW-0333">Golgi apparatus</keyword>
<evidence type="ECO:0000256" key="22">
    <source>
        <dbReference type="ARBA" id="ARBA00045577"/>
    </source>
</evidence>
<comment type="similarity">
    <text evidence="4">Belongs to the glycosyltransferase 31 family.</text>
</comment>
<evidence type="ECO:0000256" key="17">
    <source>
        <dbReference type="ARBA" id="ARBA00041216"/>
    </source>
</evidence>
<feature type="compositionally biased region" description="Polar residues" evidence="24">
    <location>
        <begin position="579"/>
        <end position="591"/>
    </location>
</feature>
<keyword evidence="27" id="KW-1185">Reference proteome</keyword>
<keyword evidence="9" id="KW-0735">Signal-anchor</keyword>
<keyword evidence="13 25" id="KW-0472">Membrane</keyword>
<dbReference type="EC" id="2.4.1.79" evidence="15"/>
<dbReference type="Gene3D" id="3.90.550.50">
    <property type="match status" value="1"/>
</dbReference>
<accession>A0AA40LUK3</accession>
<keyword evidence="12" id="KW-0443">Lipid metabolism</keyword>
<dbReference type="PANTHER" id="PTHR11214">
    <property type="entry name" value="BETA-1,3-N-ACETYLGLUCOSAMINYLTRANSFERASE"/>
    <property type="match status" value="1"/>
</dbReference>
<comment type="catalytic activity">
    <reaction evidence="23">
        <text>a globoside Gb3Cer (d18:1(4E)) + UDP-N-acetyl-alpha-D-galactosamine = a globoside Gb4Cer (d18:1(4E)) + UDP + H(+)</text>
        <dbReference type="Rhea" id="RHEA:22252"/>
        <dbReference type="ChEBI" id="CHEBI:15378"/>
        <dbReference type="ChEBI" id="CHEBI:18259"/>
        <dbReference type="ChEBI" id="CHEBI:18313"/>
        <dbReference type="ChEBI" id="CHEBI:58223"/>
        <dbReference type="ChEBI" id="CHEBI:67138"/>
        <dbReference type="EC" id="2.4.1.79"/>
    </reaction>
    <physiologicalReaction direction="left-to-right" evidence="23">
        <dbReference type="Rhea" id="RHEA:22253"/>
    </physiologicalReaction>
</comment>
<evidence type="ECO:0000256" key="20">
    <source>
        <dbReference type="ARBA" id="ARBA00043008"/>
    </source>
</evidence>
<evidence type="ECO:0000256" key="8">
    <source>
        <dbReference type="ARBA" id="ARBA00022842"/>
    </source>
</evidence>
<feature type="region of interest" description="Disordered" evidence="24">
    <location>
        <begin position="570"/>
        <end position="594"/>
    </location>
</feature>
<keyword evidence="10 25" id="KW-1133">Transmembrane helix</keyword>
<feature type="transmembrane region" description="Helical" evidence="25">
    <location>
        <begin position="259"/>
        <end position="277"/>
    </location>
</feature>